<proteinExistence type="predicted"/>
<evidence type="ECO:0000313" key="2">
    <source>
        <dbReference type="Proteomes" id="UP000255163"/>
    </source>
</evidence>
<dbReference type="Proteomes" id="UP000255163">
    <property type="component" value="Unassembled WGS sequence"/>
</dbReference>
<name>A0A376FBQ9_ENTAS</name>
<accession>A0A376FBQ9</accession>
<evidence type="ECO:0008006" key="3">
    <source>
        <dbReference type="Google" id="ProtNLM"/>
    </source>
</evidence>
<gene>
    <name evidence="1" type="ORF">NCTC12123_03086</name>
</gene>
<organism evidence="1 2">
    <name type="scientific">Enterobacter asburiae</name>
    <dbReference type="NCBI Taxonomy" id="61645"/>
    <lineage>
        <taxon>Bacteria</taxon>
        <taxon>Pseudomonadati</taxon>
        <taxon>Pseudomonadota</taxon>
        <taxon>Gammaproteobacteria</taxon>
        <taxon>Enterobacterales</taxon>
        <taxon>Enterobacteriaceae</taxon>
        <taxon>Enterobacter</taxon>
        <taxon>Enterobacter cloacae complex</taxon>
    </lineage>
</organism>
<reference evidence="1 2" key="1">
    <citation type="submission" date="2018-06" db="EMBL/GenBank/DDBJ databases">
        <authorList>
            <consortium name="Pathogen Informatics"/>
            <person name="Doyle S."/>
        </authorList>
    </citation>
    <scope>NUCLEOTIDE SEQUENCE [LARGE SCALE GENOMIC DNA]</scope>
    <source>
        <strain evidence="1 2">NCTC12123</strain>
    </source>
</reference>
<protein>
    <recommendedName>
        <fullName evidence="3">DUF4145 domain-containing protein</fullName>
    </recommendedName>
</protein>
<sequence length="319" mass="36530">MWGVKILAVKKIHLRMHKMKFKNKVYEDLVKDLINDAFYIESRSNRGKISTVRQYSEVVIRKLLDIPQGTQVTLGDFEVIKALKVASSNDKLLMKAVRKLQKLGNKCTHTENLSPISDCDVDSAINALFNLYAGLFVLYFKKYKFGSSNEVVRAFSILPPIIRCIVLENLYENDKSNLLVIDKLCLVLLKAYDKNDALNWLNQRKCELSSTLPYTPEAIADIEAVHGKLQAELVVANAPANMYICCLERIEEVSSILEQQGLLYNNFEQAKQLYLDVGVLDQDSSENTEFNDIMEFVYLGRKVEENDKLKNKHLYNVTF</sequence>
<evidence type="ECO:0000313" key="1">
    <source>
        <dbReference type="EMBL" id="STD22065.1"/>
    </source>
</evidence>
<dbReference type="EMBL" id="UFYI01000007">
    <property type="protein sequence ID" value="STD22065.1"/>
    <property type="molecule type" value="Genomic_DNA"/>
</dbReference>
<dbReference type="AlphaFoldDB" id="A0A376FBQ9"/>